<dbReference type="GO" id="GO:0003700">
    <property type="term" value="F:DNA-binding transcription factor activity"/>
    <property type="evidence" value="ECO:0007669"/>
    <property type="project" value="InterPro"/>
</dbReference>
<dbReference type="InterPro" id="IPR036390">
    <property type="entry name" value="WH_DNA-bd_sf"/>
</dbReference>
<dbReference type="RefSeq" id="WP_091987878.1">
    <property type="nucleotide sequence ID" value="NZ_FOLO01000036.1"/>
</dbReference>
<evidence type="ECO:0000313" key="7">
    <source>
        <dbReference type="Proteomes" id="UP000198862"/>
    </source>
</evidence>
<dbReference type="Pfam" id="PF00126">
    <property type="entry name" value="HTH_1"/>
    <property type="match status" value="1"/>
</dbReference>
<dbReference type="SUPFAM" id="SSF53850">
    <property type="entry name" value="Periplasmic binding protein-like II"/>
    <property type="match status" value="1"/>
</dbReference>
<evidence type="ECO:0000256" key="3">
    <source>
        <dbReference type="ARBA" id="ARBA00023125"/>
    </source>
</evidence>
<accession>A0A1I1Q6H5</accession>
<comment type="similarity">
    <text evidence="1">Belongs to the LysR transcriptional regulatory family.</text>
</comment>
<reference evidence="6 7" key="1">
    <citation type="submission" date="2016-10" db="EMBL/GenBank/DDBJ databases">
        <authorList>
            <person name="de Groot N.N."/>
        </authorList>
    </citation>
    <scope>NUCLEOTIDE SEQUENCE [LARGE SCALE GENOMIC DNA]</scope>
    <source>
        <strain evidence="6 7">DSM 6059</strain>
    </source>
</reference>
<dbReference type="PROSITE" id="PS50931">
    <property type="entry name" value="HTH_LYSR"/>
    <property type="match status" value="1"/>
</dbReference>
<dbReference type="InterPro" id="IPR005119">
    <property type="entry name" value="LysR_subst-bd"/>
</dbReference>
<evidence type="ECO:0000256" key="2">
    <source>
        <dbReference type="ARBA" id="ARBA00023015"/>
    </source>
</evidence>
<evidence type="ECO:0000313" key="6">
    <source>
        <dbReference type="EMBL" id="SFD14823.1"/>
    </source>
</evidence>
<keyword evidence="4" id="KW-0804">Transcription</keyword>
<proteinExistence type="inferred from homology"/>
<dbReference type="STRING" id="1123010.SAMN02745724_03660"/>
<name>A0A1I1Q6H5_9GAMM</name>
<dbReference type="PANTHER" id="PTHR30126:SF91">
    <property type="entry name" value="LYSR FAMILY TRANSCRIPTIONAL REGULATOR"/>
    <property type="match status" value="1"/>
</dbReference>
<dbReference type="AlphaFoldDB" id="A0A1I1Q6H5"/>
<dbReference type="GO" id="GO:0000976">
    <property type="term" value="F:transcription cis-regulatory region binding"/>
    <property type="evidence" value="ECO:0007669"/>
    <property type="project" value="TreeGrafter"/>
</dbReference>
<dbReference type="EMBL" id="FOLO01000036">
    <property type="protein sequence ID" value="SFD14823.1"/>
    <property type="molecule type" value="Genomic_DNA"/>
</dbReference>
<dbReference type="Gene3D" id="1.10.10.10">
    <property type="entry name" value="Winged helix-like DNA-binding domain superfamily/Winged helix DNA-binding domain"/>
    <property type="match status" value="1"/>
</dbReference>
<organism evidence="6 7">
    <name type="scientific">Pseudoalteromonas denitrificans DSM 6059</name>
    <dbReference type="NCBI Taxonomy" id="1123010"/>
    <lineage>
        <taxon>Bacteria</taxon>
        <taxon>Pseudomonadati</taxon>
        <taxon>Pseudomonadota</taxon>
        <taxon>Gammaproteobacteria</taxon>
        <taxon>Alteromonadales</taxon>
        <taxon>Pseudoalteromonadaceae</taxon>
        <taxon>Pseudoalteromonas</taxon>
    </lineage>
</organism>
<evidence type="ECO:0000256" key="1">
    <source>
        <dbReference type="ARBA" id="ARBA00009437"/>
    </source>
</evidence>
<evidence type="ECO:0000256" key="4">
    <source>
        <dbReference type="ARBA" id="ARBA00023163"/>
    </source>
</evidence>
<dbReference type="InterPro" id="IPR000847">
    <property type="entry name" value="LysR_HTH_N"/>
</dbReference>
<protein>
    <submittedName>
        <fullName evidence="6">DNA-binding transcriptional regulator, LysR family</fullName>
    </submittedName>
</protein>
<sequence>MTKNPITMEALTVLDAIDRRESYAKAAEELNKATSALSYVVQKLEEQLNITLFERQGRRAVLTAAGRVVLEDGRLILQAANQLADKAKQVATGWEAKLKIAVESIVDQKLFFIVLSEFLDSHPTIEVDVRECVLSGGWDALEHDDVDLIVGAPSPVPLQKGYRAVPLKLIEMIPVIAKSHAKSHLANDEHALKAELKSMRRIVTHDTAKINITRSAGLIDSQKTLYVQNIDQKITALLSGLGIGYLPRHRIEYYLSSGQLLQLNIGRNDDSECFLAWKISNKGKGLKALSQLLIDSGL</sequence>
<evidence type="ECO:0000259" key="5">
    <source>
        <dbReference type="PROSITE" id="PS50931"/>
    </source>
</evidence>
<dbReference type="PANTHER" id="PTHR30126">
    <property type="entry name" value="HTH-TYPE TRANSCRIPTIONAL REGULATOR"/>
    <property type="match status" value="1"/>
</dbReference>
<dbReference type="Gene3D" id="3.40.190.290">
    <property type="match status" value="1"/>
</dbReference>
<feature type="domain" description="HTH lysR-type" evidence="5">
    <location>
        <begin position="6"/>
        <end position="63"/>
    </location>
</feature>
<keyword evidence="7" id="KW-1185">Reference proteome</keyword>
<keyword evidence="2" id="KW-0805">Transcription regulation</keyword>
<keyword evidence="3 6" id="KW-0238">DNA-binding</keyword>
<dbReference type="Pfam" id="PF03466">
    <property type="entry name" value="LysR_substrate"/>
    <property type="match status" value="1"/>
</dbReference>
<dbReference type="Proteomes" id="UP000198862">
    <property type="component" value="Unassembled WGS sequence"/>
</dbReference>
<dbReference type="SUPFAM" id="SSF46785">
    <property type="entry name" value="Winged helix' DNA-binding domain"/>
    <property type="match status" value="1"/>
</dbReference>
<dbReference type="OrthoDB" id="5293066at2"/>
<dbReference type="InterPro" id="IPR036388">
    <property type="entry name" value="WH-like_DNA-bd_sf"/>
</dbReference>
<gene>
    <name evidence="6" type="ORF">SAMN02745724_03660</name>
</gene>